<feature type="transmembrane region" description="Helical" evidence="14">
    <location>
        <begin position="393"/>
        <end position="414"/>
    </location>
</feature>
<keyword evidence="5" id="KW-1003">Cell membrane</keyword>
<dbReference type="InterPro" id="IPR010412">
    <property type="entry name" value="DUF1007"/>
</dbReference>
<dbReference type="EMBL" id="ACYG01000031">
    <property type="protein sequence ID" value="EEV16463.1"/>
    <property type="molecule type" value="Genomic_DNA"/>
</dbReference>
<dbReference type="GO" id="GO:0010045">
    <property type="term" value="P:response to nickel cation"/>
    <property type="evidence" value="ECO:0007669"/>
    <property type="project" value="TreeGrafter"/>
</dbReference>
<keyword evidence="4" id="KW-0813">Transport</keyword>
<dbReference type="GO" id="GO:0015099">
    <property type="term" value="F:nickel cation transmembrane transporter activity"/>
    <property type="evidence" value="ECO:0007669"/>
    <property type="project" value="InterPro"/>
</dbReference>
<dbReference type="InterPro" id="IPR051224">
    <property type="entry name" value="NiCoT_RcnA"/>
</dbReference>
<comment type="function">
    <text evidence="1">Efflux system for nickel and cobalt.</text>
</comment>
<dbReference type="PROSITE" id="PS00018">
    <property type="entry name" value="EF_HAND_1"/>
    <property type="match status" value="1"/>
</dbReference>
<dbReference type="PANTHER" id="PTHR40659">
    <property type="entry name" value="NICKEL/COBALT EFFLUX SYSTEM RCNA"/>
    <property type="match status" value="1"/>
</dbReference>
<evidence type="ECO:0000256" key="15">
    <source>
        <dbReference type="SAM" id="SignalP"/>
    </source>
</evidence>
<evidence type="ECO:0000256" key="8">
    <source>
        <dbReference type="ARBA" id="ARBA00022989"/>
    </source>
</evidence>
<organism evidence="16 17">
    <name type="scientific">Campylobacter gracilis RM3268</name>
    <dbReference type="NCBI Taxonomy" id="553220"/>
    <lineage>
        <taxon>Bacteria</taxon>
        <taxon>Pseudomonadati</taxon>
        <taxon>Campylobacterota</taxon>
        <taxon>Epsilonproteobacteria</taxon>
        <taxon>Campylobacterales</taxon>
        <taxon>Campylobacteraceae</taxon>
        <taxon>Campylobacter</taxon>
    </lineage>
</organism>
<protein>
    <submittedName>
        <fullName evidence="16">Transporter, Ni2+-Co2+ transporter (NiCoT) family protein</fullName>
    </submittedName>
</protein>
<dbReference type="eggNOG" id="COG2215">
    <property type="taxonomic scope" value="Bacteria"/>
</dbReference>
<feature type="chain" id="PRO_5002991402" evidence="15">
    <location>
        <begin position="21"/>
        <end position="718"/>
    </location>
</feature>
<comment type="subcellular location">
    <subcellularLocation>
        <location evidence="2">Cell membrane</location>
        <topology evidence="2">Multi-pass membrane protein</topology>
    </subcellularLocation>
</comment>
<dbReference type="STRING" id="824.CGRAC_1695"/>
<evidence type="ECO:0000313" key="16">
    <source>
        <dbReference type="EMBL" id="EEV16463.1"/>
    </source>
</evidence>
<feature type="compositionally biased region" description="Low complexity" evidence="13">
    <location>
        <begin position="246"/>
        <end position="257"/>
    </location>
</feature>
<evidence type="ECO:0000256" key="2">
    <source>
        <dbReference type="ARBA" id="ARBA00004651"/>
    </source>
</evidence>
<keyword evidence="3" id="KW-0171">Cobalt transport</keyword>
<reference evidence="16 17" key="1">
    <citation type="submission" date="2009-07" db="EMBL/GenBank/DDBJ databases">
        <authorList>
            <person name="Madupu R."/>
            <person name="Sebastian Y."/>
            <person name="Durkin A.S."/>
            <person name="Torralba M."/>
            <person name="Methe B."/>
            <person name="Sutton G.G."/>
            <person name="Strausberg R.L."/>
            <person name="Nelson K.E."/>
        </authorList>
    </citation>
    <scope>NUCLEOTIDE SEQUENCE [LARGE SCALE GENOMIC DNA]</scope>
    <source>
        <strain evidence="16 17">RM3268</strain>
    </source>
</reference>
<evidence type="ECO:0000256" key="14">
    <source>
        <dbReference type="SAM" id="Phobius"/>
    </source>
</evidence>
<evidence type="ECO:0000256" key="12">
    <source>
        <dbReference type="ARBA" id="ARBA00023285"/>
    </source>
</evidence>
<evidence type="ECO:0000256" key="7">
    <source>
        <dbReference type="ARBA" id="ARBA00022692"/>
    </source>
</evidence>
<evidence type="ECO:0000256" key="13">
    <source>
        <dbReference type="SAM" id="MobiDB-lite"/>
    </source>
</evidence>
<feature type="region of interest" description="Disordered" evidence="13">
    <location>
        <begin position="581"/>
        <end position="615"/>
    </location>
</feature>
<keyword evidence="15" id="KW-0732">Signal</keyword>
<evidence type="ECO:0000256" key="5">
    <source>
        <dbReference type="ARBA" id="ARBA00022475"/>
    </source>
</evidence>
<dbReference type="Pfam" id="PF06226">
    <property type="entry name" value="DUF1007"/>
    <property type="match status" value="1"/>
</dbReference>
<keyword evidence="6" id="KW-0533">Nickel</keyword>
<evidence type="ECO:0000256" key="3">
    <source>
        <dbReference type="ARBA" id="ARBA00022426"/>
    </source>
</evidence>
<feature type="compositionally biased region" description="Polar residues" evidence="13">
    <location>
        <begin position="581"/>
        <end position="612"/>
    </location>
</feature>
<evidence type="ECO:0000256" key="11">
    <source>
        <dbReference type="ARBA" id="ARBA00023136"/>
    </source>
</evidence>
<evidence type="ECO:0000256" key="10">
    <source>
        <dbReference type="ARBA" id="ARBA00023112"/>
    </source>
</evidence>
<evidence type="ECO:0000256" key="1">
    <source>
        <dbReference type="ARBA" id="ARBA00002510"/>
    </source>
</evidence>
<name>C8PL48_9BACT</name>
<feature type="transmembrane region" description="Helical" evidence="14">
    <location>
        <begin position="623"/>
        <end position="644"/>
    </location>
</feature>
<dbReference type="InterPro" id="IPR018247">
    <property type="entry name" value="EF_Hand_1_Ca_BS"/>
</dbReference>
<feature type="transmembrane region" description="Helical" evidence="14">
    <location>
        <begin position="435"/>
        <end position="458"/>
    </location>
</feature>
<comment type="caution">
    <text evidence="16">The sequence shown here is derived from an EMBL/GenBank/DDBJ whole genome shotgun (WGS) entry which is preliminary data.</text>
</comment>
<dbReference type="Proteomes" id="UP000005709">
    <property type="component" value="Unassembled WGS sequence"/>
</dbReference>
<dbReference type="GO" id="GO:0005886">
    <property type="term" value="C:plasma membrane"/>
    <property type="evidence" value="ECO:0007669"/>
    <property type="project" value="UniProtKB-SubCell"/>
</dbReference>
<keyword evidence="17" id="KW-1185">Reference proteome</keyword>
<feature type="transmembrane region" description="Helical" evidence="14">
    <location>
        <begin position="695"/>
        <end position="712"/>
    </location>
</feature>
<sequence>MMKFIKILLLSAIFSSRIFACALCALYTPTAHVSITPVAQDGKIVSLHFSWLFSQNFTDVIMQTYDINSNGKLENSELAEITKAMTDYLTPKNYLCEAEFYDQAPKNAKPALSNLVGTQIKGNFKNAISLVKKGRLVFEFDQKVGFELQNNRVLKISINDDQGFFNFKMLDDKPINLGEGFVAKPNSNLATTFIEFSGEKPKIADKKPPISGAPNSDLAQDDLASSQQSLAGSEDKLAQSRQTKPNASSARRSNQRSVGDIVSEAAAEAQKNIAASDALAQINKTAKKDAQAKDGPANSAASVDKDAGENFAARRDNSLNSTQNFATPPEESSLNLVQNSASKNGAASGSSDISSEQHKETALGFVAQKTMDFMKSLKTAFRASSEHASASTILWVLALSFIYGFFHAAGPGHAKLLTASYFLAHGGSYVKAFGFALKIGLLHVLGALVLVSASMFVLQNVAGIVSANSASITTKISALLIIIITALIIYDKARRVRSGAGHDAGCSCAACASAANTAETDAHLKNTAFANAGNSAGAASKSYKFSKFNIQSGESAQYLDTQNLDAATAELNSDSNLAANLEENSSSQNKQKQTLNSTNSKNQTSSRSLQNGATGGGERGREWLIALAAALVPCPGTILIFVLAFSLGSFALSVASALFIGFGMSVVIFLAALFGAKANELSSKRLVSLKLYIEFAGLFVMFGLGIFMYFISDTLRIL</sequence>
<dbReference type="GO" id="GO:0046583">
    <property type="term" value="F:monoatomic cation efflux transmembrane transporter activity"/>
    <property type="evidence" value="ECO:0007669"/>
    <property type="project" value="TreeGrafter"/>
</dbReference>
<dbReference type="GO" id="GO:0006824">
    <property type="term" value="P:cobalt ion transport"/>
    <property type="evidence" value="ECO:0007669"/>
    <property type="project" value="UniProtKB-KW"/>
</dbReference>
<evidence type="ECO:0000256" key="6">
    <source>
        <dbReference type="ARBA" id="ARBA00022596"/>
    </source>
</evidence>
<dbReference type="AlphaFoldDB" id="C8PL48"/>
<feature type="signal peptide" evidence="15">
    <location>
        <begin position="1"/>
        <end position="20"/>
    </location>
</feature>
<gene>
    <name evidence="16" type="ORF">CAMGR0001_2838</name>
</gene>
<dbReference type="GO" id="GO:0032025">
    <property type="term" value="P:response to cobalt ion"/>
    <property type="evidence" value="ECO:0007669"/>
    <property type="project" value="TreeGrafter"/>
</dbReference>
<proteinExistence type="predicted"/>
<feature type="region of interest" description="Disordered" evidence="13">
    <location>
        <begin position="201"/>
        <end position="259"/>
    </location>
</feature>
<feature type="transmembrane region" description="Helical" evidence="14">
    <location>
        <begin position="650"/>
        <end position="674"/>
    </location>
</feature>
<keyword evidence="7 14" id="KW-0812">Transmembrane</keyword>
<keyword evidence="10" id="KW-0921">Nickel transport</keyword>
<dbReference type="eggNOG" id="COG3683">
    <property type="taxonomic scope" value="Bacteria"/>
</dbReference>
<evidence type="ECO:0000313" key="17">
    <source>
        <dbReference type="Proteomes" id="UP000005709"/>
    </source>
</evidence>
<evidence type="ECO:0000256" key="4">
    <source>
        <dbReference type="ARBA" id="ARBA00022448"/>
    </source>
</evidence>
<feature type="compositionally biased region" description="Polar residues" evidence="13">
    <location>
        <begin position="213"/>
        <end position="231"/>
    </location>
</feature>
<accession>C8PL48</accession>
<evidence type="ECO:0000256" key="9">
    <source>
        <dbReference type="ARBA" id="ARBA00023065"/>
    </source>
</evidence>
<keyword evidence="9" id="KW-0406">Ion transport</keyword>
<dbReference type="PANTHER" id="PTHR40659:SF1">
    <property type="entry name" value="NICKEL_COBALT EFFLUX SYSTEM RCNA"/>
    <property type="match status" value="1"/>
</dbReference>
<keyword evidence="8 14" id="KW-1133">Transmembrane helix</keyword>
<dbReference type="Pfam" id="PF03824">
    <property type="entry name" value="NicO"/>
    <property type="match status" value="1"/>
</dbReference>
<dbReference type="InterPro" id="IPR011541">
    <property type="entry name" value="Ni/Co_transpt_high_affinity"/>
</dbReference>
<feature type="transmembrane region" description="Helical" evidence="14">
    <location>
        <begin position="470"/>
        <end position="490"/>
    </location>
</feature>
<keyword evidence="12" id="KW-0170">Cobalt</keyword>
<keyword evidence="11 14" id="KW-0472">Membrane</keyword>